<evidence type="ECO:0000313" key="2">
    <source>
        <dbReference type="Proteomes" id="UP000201838"/>
    </source>
</evidence>
<name>A0A238J625_9RHOB</name>
<reference evidence="1 2" key="1">
    <citation type="submission" date="2017-05" db="EMBL/GenBank/DDBJ databases">
        <authorList>
            <person name="Song R."/>
            <person name="Chenine A.L."/>
            <person name="Ruprecht R.M."/>
        </authorList>
    </citation>
    <scope>NUCLEOTIDE SEQUENCE [LARGE SCALE GENOMIC DNA]</scope>
    <source>
        <strain evidence="1 2">CECT 8489</strain>
    </source>
</reference>
<dbReference type="EMBL" id="FXXQ01000020">
    <property type="protein sequence ID" value="SMX25605.1"/>
    <property type="molecule type" value="Genomic_DNA"/>
</dbReference>
<dbReference type="Proteomes" id="UP000201838">
    <property type="component" value="Unassembled WGS sequence"/>
</dbReference>
<gene>
    <name evidence="1" type="ORF">BOA8489_03749</name>
</gene>
<accession>A0A238J625</accession>
<evidence type="ECO:0000313" key="1">
    <source>
        <dbReference type="EMBL" id="SMX25605.1"/>
    </source>
</evidence>
<protein>
    <submittedName>
        <fullName evidence="1">Uncharacterized protein</fullName>
    </submittedName>
</protein>
<proteinExistence type="predicted"/>
<sequence length="65" mass="7291">MQSAANDRSEPRADVKESALVISEPNYVLLWYGAILISRVYENARLIGGLEDDGRKMDVRGEVRP</sequence>
<dbReference type="AlphaFoldDB" id="A0A238J625"/>
<keyword evidence="2" id="KW-1185">Reference proteome</keyword>
<organism evidence="1 2">
    <name type="scientific">Boseongicola aestuarii</name>
    <dbReference type="NCBI Taxonomy" id="1470561"/>
    <lineage>
        <taxon>Bacteria</taxon>
        <taxon>Pseudomonadati</taxon>
        <taxon>Pseudomonadota</taxon>
        <taxon>Alphaproteobacteria</taxon>
        <taxon>Rhodobacterales</taxon>
        <taxon>Paracoccaceae</taxon>
        <taxon>Boseongicola</taxon>
    </lineage>
</organism>